<organism evidence="1 2">
    <name type="scientific">Cellulophaga baltica</name>
    <dbReference type="NCBI Taxonomy" id="76594"/>
    <lineage>
        <taxon>Bacteria</taxon>
        <taxon>Pseudomonadati</taxon>
        <taxon>Bacteroidota</taxon>
        <taxon>Flavobacteriia</taxon>
        <taxon>Flavobacteriales</taxon>
        <taxon>Flavobacteriaceae</taxon>
        <taxon>Cellulophaga</taxon>
    </lineage>
</organism>
<accession>A0A1G7L7S1</accession>
<evidence type="ECO:0000313" key="1">
    <source>
        <dbReference type="EMBL" id="SDF45069.1"/>
    </source>
</evidence>
<gene>
    <name evidence="1" type="ORF">SAMN04487992_11610</name>
</gene>
<proteinExistence type="predicted"/>
<reference evidence="2" key="1">
    <citation type="submission" date="2016-10" db="EMBL/GenBank/DDBJ databases">
        <authorList>
            <person name="Varghese N."/>
            <person name="Submissions S."/>
        </authorList>
    </citation>
    <scope>NUCLEOTIDE SEQUENCE [LARGE SCALE GENOMIC DNA]</scope>
    <source>
        <strain evidence="2">DSM 24729</strain>
    </source>
</reference>
<evidence type="ECO:0000313" key="2">
    <source>
        <dbReference type="Proteomes" id="UP000182114"/>
    </source>
</evidence>
<keyword evidence="2" id="KW-1185">Reference proteome</keyword>
<dbReference type="eggNOG" id="ENOG5032Z9M">
    <property type="taxonomic scope" value="Bacteria"/>
</dbReference>
<sequence length="81" mass="9326">MVDVVITNVKSECHSEEILQFLKNKYPTLKINFDLEDFNKPYPCGHSILRIEGDLINTNTIVQELKSKGIECDLLEDKICK</sequence>
<name>A0A1G7L7S1_9FLAO</name>
<dbReference type="Proteomes" id="UP000182114">
    <property type="component" value="Unassembled WGS sequence"/>
</dbReference>
<dbReference type="AlphaFoldDB" id="A0A1G7L7S1"/>
<protein>
    <submittedName>
        <fullName evidence="1">Uncharacterized protein</fullName>
    </submittedName>
</protein>
<dbReference type="EMBL" id="FNBD01000016">
    <property type="protein sequence ID" value="SDF45069.1"/>
    <property type="molecule type" value="Genomic_DNA"/>
</dbReference>